<feature type="transmembrane region" description="Helical" evidence="1">
    <location>
        <begin position="12"/>
        <end position="32"/>
    </location>
</feature>
<gene>
    <name evidence="2" type="ORF">GQ588_07505</name>
</gene>
<evidence type="ECO:0000313" key="2">
    <source>
        <dbReference type="EMBL" id="QHA00483.1"/>
    </source>
</evidence>
<evidence type="ECO:0000256" key="1">
    <source>
        <dbReference type="SAM" id="Phobius"/>
    </source>
</evidence>
<sequence length="184" mass="19890">MAKFFIIKRRYLFVGGLVILVALIGLMGSLIGNTEIVSTPEQTEPEIKIVSIDFDPQIVIRDITYGEEMFKGVQILPASHFKVSAIIQNMTENTMTNVPVVLTIQSLEDKNKQISKEGIIPTLEPGATAKIAFENIEALGDATGKSATAGQHEMVLAIKANLEGGASQNTEARVVFNVDSSIKS</sequence>
<dbReference type="EMBL" id="CP046996">
    <property type="protein sequence ID" value="QHA00483.1"/>
    <property type="molecule type" value="Genomic_DNA"/>
</dbReference>
<evidence type="ECO:0000313" key="3">
    <source>
        <dbReference type="Proteomes" id="UP000430508"/>
    </source>
</evidence>
<keyword evidence="1" id="KW-0472">Membrane</keyword>
<dbReference type="AlphaFoldDB" id="A0A857DI65"/>
<keyword evidence="1" id="KW-0812">Transmembrane</keyword>
<reference evidence="2 3" key="1">
    <citation type="submission" date="2019-12" db="EMBL/GenBank/DDBJ databases">
        <title>Sequence classification of anaerobic respiratory reductive dehalogenases: First we see many, then we see few.</title>
        <authorList>
            <person name="Molenda O."/>
            <person name="Puentes Jacome L.A."/>
            <person name="Cao X."/>
            <person name="Nesbo C.L."/>
            <person name="Tang S."/>
            <person name="Morson N."/>
            <person name="Patron J."/>
            <person name="Lomheim L."/>
            <person name="Wishart D.S."/>
            <person name="Edwards E.A."/>
        </authorList>
    </citation>
    <scope>NUCLEOTIDE SEQUENCE [LARGE SCALE GENOMIC DNA]</scope>
    <source>
        <strain evidence="2 3">12DCA</strain>
    </source>
</reference>
<dbReference type="RefSeq" id="WP_019225339.1">
    <property type="nucleotide sequence ID" value="NZ_CP046996.1"/>
</dbReference>
<keyword evidence="1" id="KW-1133">Transmembrane helix</keyword>
<proteinExistence type="predicted"/>
<protein>
    <submittedName>
        <fullName evidence="2">Uncharacterized protein</fullName>
    </submittedName>
</protein>
<organism evidence="2 3">
    <name type="scientific">Dehalobacter restrictus</name>
    <dbReference type="NCBI Taxonomy" id="55583"/>
    <lineage>
        <taxon>Bacteria</taxon>
        <taxon>Bacillati</taxon>
        <taxon>Bacillota</taxon>
        <taxon>Clostridia</taxon>
        <taxon>Eubacteriales</taxon>
        <taxon>Desulfitobacteriaceae</taxon>
        <taxon>Dehalobacter</taxon>
    </lineage>
</organism>
<name>A0A857DI65_9FIRM</name>
<dbReference type="Proteomes" id="UP000430508">
    <property type="component" value="Chromosome"/>
</dbReference>
<accession>A0A857DI65</accession>